<dbReference type="RefSeq" id="WP_135964597.1">
    <property type="nucleotide sequence ID" value="NZ_SRXT01000005.1"/>
</dbReference>
<dbReference type="CDD" id="cd17748">
    <property type="entry name" value="BRCT_DNA_ligase_like"/>
    <property type="match status" value="1"/>
</dbReference>
<protein>
    <submittedName>
        <fullName evidence="1">NAD-dependent DNA ligase</fullName>
    </submittedName>
</protein>
<dbReference type="EMBL" id="SRXT01000005">
    <property type="protein sequence ID" value="TGX52891.1"/>
    <property type="molecule type" value="Genomic_DNA"/>
</dbReference>
<proteinExistence type="predicted"/>
<dbReference type="Proteomes" id="UP000306147">
    <property type="component" value="Unassembled WGS sequence"/>
</dbReference>
<keyword evidence="2" id="KW-1185">Reference proteome</keyword>
<dbReference type="GO" id="GO:0016874">
    <property type="term" value="F:ligase activity"/>
    <property type="evidence" value="ECO:0007669"/>
    <property type="project" value="UniProtKB-KW"/>
</dbReference>
<dbReference type="Gene3D" id="3.40.50.10190">
    <property type="entry name" value="BRCT domain"/>
    <property type="match status" value="1"/>
</dbReference>
<name>A0A4S1X9X3_9SPHN</name>
<evidence type="ECO:0000313" key="1">
    <source>
        <dbReference type="EMBL" id="TGX52891.1"/>
    </source>
</evidence>
<dbReference type="SUPFAM" id="SSF52113">
    <property type="entry name" value="BRCT domain"/>
    <property type="match status" value="1"/>
</dbReference>
<organism evidence="1 2">
    <name type="scientific">Sphingomonas gei</name>
    <dbReference type="NCBI Taxonomy" id="1395960"/>
    <lineage>
        <taxon>Bacteria</taxon>
        <taxon>Pseudomonadati</taxon>
        <taxon>Pseudomonadota</taxon>
        <taxon>Alphaproteobacteria</taxon>
        <taxon>Sphingomonadales</taxon>
        <taxon>Sphingomonadaceae</taxon>
        <taxon>Sphingomonas</taxon>
    </lineage>
</organism>
<evidence type="ECO:0000313" key="2">
    <source>
        <dbReference type="Proteomes" id="UP000306147"/>
    </source>
</evidence>
<dbReference type="InterPro" id="IPR036420">
    <property type="entry name" value="BRCT_dom_sf"/>
</dbReference>
<comment type="caution">
    <text evidence="1">The sequence shown here is derived from an EMBL/GenBank/DDBJ whole genome shotgun (WGS) entry which is preliminary data.</text>
</comment>
<keyword evidence="1" id="KW-0436">Ligase</keyword>
<reference evidence="1 2" key="1">
    <citation type="submission" date="2019-04" db="EMBL/GenBank/DDBJ databases">
        <title>Sphingomonas psychrotolerans sp. nov., isolated from soil in the Tianshan Mountains, Xinjiang, China.</title>
        <authorList>
            <person name="Luo Y."/>
            <person name="Sheng H."/>
        </authorList>
    </citation>
    <scope>NUCLEOTIDE SEQUENCE [LARGE SCALE GENOMIC DNA]</scope>
    <source>
        <strain evidence="1 2">ZFGT-11</strain>
    </source>
</reference>
<gene>
    <name evidence="1" type="ORF">E5A73_14815</name>
</gene>
<dbReference type="OrthoDB" id="5451971at2"/>
<dbReference type="AlphaFoldDB" id="A0A4S1X9X3"/>
<accession>A0A4S1X9X3</accession>
<sequence>MSNEALHNKLGGDRITSRQIDELIGIARGVAADGQLNQTEVEFLQKWLAANVDISDQPVVRTLYDRVNAILRDGVADAEECSELLDTLNRFANRDFELGEVLKPTGLPLCDPAPVLTFTGTSYCFTGTFNYGQRKYCEQAVEARGGSCGGLRKSTNVLVIGAYATSSWKHSSFGNKILQACEWRDVGLPISIVAEEHWARHL</sequence>